<dbReference type="Proteomes" id="UP000596063">
    <property type="component" value="Chromosome"/>
</dbReference>
<dbReference type="KEGG" id="snan:I6N98_16585"/>
<proteinExistence type="predicted"/>
<name>A0A7T4R092_9GAMM</name>
<accession>A0A7T4R092</accession>
<sequence length="284" mass="30834">MTTNAEILHGSQATATHKLWLDGTEFAKRTLLKSGQIPWMNSTETASLFGQLEGVLSADALSLPLMEILTAWLQANPQALMDMSGKKRVRYAVKKLLTHPVFRHDLKDLLSSIGGVVRGEIFVVLPSSSEVTRWAHTQANPDAEVFDLTELDVDSVSVYLADLVREFKECGVTAVIASVGNEDMAAGARPELYQPIANVAEHYQWSFGCIVNTEADDAPFKDGADIVVSSGSAANVAVLGSAFWQDGALPEPAEVVYSQVPVELAPEQIRKHIASLKQQFVAWA</sequence>
<evidence type="ECO:0000313" key="2">
    <source>
        <dbReference type="Proteomes" id="UP000596063"/>
    </source>
</evidence>
<reference evidence="1 2" key="1">
    <citation type="submission" date="2020-12" db="EMBL/GenBank/DDBJ databases">
        <authorList>
            <person name="Shan Y."/>
        </authorList>
    </citation>
    <scope>NUCLEOTIDE SEQUENCE [LARGE SCALE GENOMIC DNA]</scope>
    <source>
        <strain evidence="2">csc3.9</strain>
    </source>
</reference>
<dbReference type="AlphaFoldDB" id="A0A7T4R092"/>
<keyword evidence="2" id="KW-1185">Reference proteome</keyword>
<evidence type="ECO:0000313" key="1">
    <source>
        <dbReference type="EMBL" id="QQD17937.1"/>
    </source>
</evidence>
<dbReference type="EMBL" id="CP066167">
    <property type="protein sequence ID" value="QQD17937.1"/>
    <property type="molecule type" value="Genomic_DNA"/>
</dbReference>
<dbReference type="RefSeq" id="WP_198569436.1">
    <property type="nucleotide sequence ID" value="NZ_CP066167.1"/>
</dbReference>
<gene>
    <name evidence="1" type="ORF">I6N98_16585</name>
</gene>
<organism evidence="1 2">
    <name type="scientific">Spongiibacter nanhainus</name>
    <dbReference type="NCBI Taxonomy" id="2794344"/>
    <lineage>
        <taxon>Bacteria</taxon>
        <taxon>Pseudomonadati</taxon>
        <taxon>Pseudomonadota</taxon>
        <taxon>Gammaproteobacteria</taxon>
        <taxon>Cellvibrionales</taxon>
        <taxon>Spongiibacteraceae</taxon>
        <taxon>Spongiibacter</taxon>
    </lineage>
</organism>
<protein>
    <submittedName>
        <fullName evidence="1">Uncharacterized protein</fullName>
    </submittedName>
</protein>